<organism evidence="1">
    <name type="scientific">Arundo donax</name>
    <name type="common">Giant reed</name>
    <name type="synonym">Donax arundinaceus</name>
    <dbReference type="NCBI Taxonomy" id="35708"/>
    <lineage>
        <taxon>Eukaryota</taxon>
        <taxon>Viridiplantae</taxon>
        <taxon>Streptophyta</taxon>
        <taxon>Embryophyta</taxon>
        <taxon>Tracheophyta</taxon>
        <taxon>Spermatophyta</taxon>
        <taxon>Magnoliopsida</taxon>
        <taxon>Liliopsida</taxon>
        <taxon>Poales</taxon>
        <taxon>Poaceae</taxon>
        <taxon>PACMAD clade</taxon>
        <taxon>Arundinoideae</taxon>
        <taxon>Arundineae</taxon>
        <taxon>Arundo</taxon>
    </lineage>
</organism>
<accession>A0A0A9AQ70</accession>
<dbReference type="EMBL" id="GBRH01244016">
    <property type="protein sequence ID" value="JAD53879.1"/>
    <property type="molecule type" value="Transcribed_RNA"/>
</dbReference>
<name>A0A0A9AQ70_ARUDO</name>
<proteinExistence type="predicted"/>
<dbReference type="AlphaFoldDB" id="A0A0A9AQ70"/>
<protein>
    <submittedName>
        <fullName evidence="1">Uncharacterized protein</fullName>
    </submittedName>
</protein>
<reference evidence="1" key="2">
    <citation type="journal article" date="2015" name="Data Brief">
        <title>Shoot transcriptome of the giant reed, Arundo donax.</title>
        <authorList>
            <person name="Barrero R.A."/>
            <person name="Guerrero F.D."/>
            <person name="Moolhuijzen P."/>
            <person name="Goolsby J.A."/>
            <person name="Tidwell J."/>
            <person name="Bellgard S.E."/>
            <person name="Bellgard M.I."/>
        </authorList>
    </citation>
    <scope>NUCLEOTIDE SEQUENCE</scope>
    <source>
        <tissue evidence="1">Shoot tissue taken approximately 20 cm above the soil surface</tissue>
    </source>
</reference>
<evidence type="ECO:0000313" key="1">
    <source>
        <dbReference type="EMBL" id="JAD53879.1"/>
    </source>
</evidence>
<reference evidence="1" key="1">
    <citation type="submission" date="2014-09" db="EMBL/GenBank/DDBJ databases">
        <authorList>
            <person name="Magalhaes I.L.F."/>
            <person name="Oliveira U."/>
            <person name="Santos F.R."/>
            <person name="Vidigal T.H.D.A."/>
            <person name="Brescovit A.D."/>
            <person name="Santos A.J."/>
        </authorList>
    </citation>
    <scope>NUCLEOTIDE SEQUENCE</scope>
    <source>
        <tissue evidence="1">Shoot tissue taken approximately 20 cm above the soil surface</tissue>
    </source>
</reference>
<sequence>MACFLVKLIPSIYWCSMIPGENCCISVSAP</sequence>